<keyword evidence="3 6" id="KW-1133">Transmembrane helix</keyword>
<evidence type="ECO:0000313" key="7">
    <source>
        <dbReference type="EMBL" id="BAD63438.1"/>
    </source>
</evidence>
<dbReference type="Gene3D" id="1.20.1080.10">
    <property type="entry name" value="Glycerol uptake facilitator protein"/>
    <property type="match status" value="1"/>
</dbReference>
<protein>
    <submittedName>
        <fullName evidence="7">Formate/nitrite transporter</fullName>
    </submittedName>
</protein>
<evidence type="ECO:0000256" key="5">
    <source>
        <dbReference type="ARBA" id="ARBA00049660"/>
    </source>
</evidence>
<sequence>MKGGPFMYNNTLAKLDSQAKQKHGLLDSSPLRYFLAAMLAGAYVGVGSIVLFSVGDPFYQVSSPFLSVVTGATFGLALALVLWAGSELFTGSHLIFTASSLSGTTTWKQTASIWSWSFVGNLVGALLLSYLVFLTGIFADSGTNHYMMSLAADKMNAPLQELLFRGILCNWIVCLAIWTSLRAEGDIAKLFLIFVLIFAFIASGFEHSVANMSILGMALFHGGNDLVTIGGFFYNLIPVTIGNVIGGALFVAGAYVAISQKKNESSPEQVDKKSG</sequence>
<dbReference type="PANTHER" id="PTHR30520:SF8">
    <property type="entry name" value="NITRITE TRANSPORTER NIRC"/>
    <property type="match status" value="1"/>
</dbReference>
<dbReference type="STRING" id="66692.ABC0899"/>
<comment type="similarity">
    <text evidence="5">Belongs to the FNT transporter (TC 1.A.16) family.</text>
</comment>
<reference evidence="7 8" key="3">
    <citation type="journal article" date="1997" name="Protein Eng.">
        <title>High-resolution crystal structure of M-protease: phylogeny aided analysis of the high-alkaline adaptation mechanism.</title>
        <authorList>
            <person name="Shirai T."/>
            <person name="Suzuki A."/>
            <person name="Yamane T."/>
            <person name="Ashida T."/>
            <person name="Kobayashi T."/>
            <person name="Ito S."/>
        </authorList>
    </citation>
    <scope>NUCLEOTIDE SEQUENCE [LARGE SCALE GENOMIC DNA]</scope>
    <source>
        <strain evidence="7 8">KSM-K16</strain>
    </source>
</reference>
<dbReference type="Pfam" id="PF01226">
    <property type="entry name" value="Form_Nir_trans"/>
    <property type="match status" value="1"/>
</dbReference>
<dbReference type="eggNOG" id="COG2116">
    <property type="taxonomic scope" value="Bacteria"/>
</dbReference>
<evidence type="ECO:0000256" key="4">
    <source>
        <dbReference type="ARBA" id="ARBA00023136"/>
    </source>
</evidence>
<feature type="transmembrane region" description="Helical" evidence="6">
    <location>
        <begin position="240"/>
        <end position="258"/>
    </location>
</feature>
<dbReference type="PANTHER" id="PTHR30520">
    <property type="entry name" value="FORMATE TRANSPORTER-RELATED"/>
    <property type="match status" value="1"/>
</dbReference>
<dbReference type="InterPro" id="IPR023271">
    <property type="entry name" value="Aquaporin-like"/>
</dbReference>
<evidence type="ECO:0000256" key="1">
    <source>
        <dbReference type="ARBA" id="ARBA00004141"/>
    </source>
</evidence>
<reference evidence="7 8" key="2">
    <citation type="journal article" date="1995" name="Appl. Microbiol. Biotechnol.">
        <title>Purification and properties of an alkaline protease from alkalophilic Bacillus sp. KSM-K16.</title>
        <authorList>
            <person name="Kobayashi T."/>
            <person name="Hakamada Y."/>
            <person name="Adachi S."/>
            <person name="Hitomi J."/>
            <person name="Yoshimatsu T."/>
            <person name="Koike K."/>
            <person name="Kawai S."/>
            <person name="Ito S."/>
        </authorList>
    </citation>
    <scope>NUCLEOTIDE SEQUENCE [LARGE SCALE GENOMIC DNA]</scope>
    <source>
        <strain evidence="7 8">KSM-K16</strain>
    </source>
</reference>
<proteinExistence type="inferred from homology"/>
<dbReference type="GO" id="GO:0015499">
    <property type="term" value="F:formate transmembrane transporter activity"/>
    <property type="evidence" value="ECO:0007669"/>
    <property type="project" value="TreeGrafter"/>
</dbReference>
<evidence type="ECO:0000256" key="6">
    <source>
        <dbReference type="SAM" id="Phobius"/>
    </source>
</evidence>
<dbReference type="InterPro" id="IPR000292">
    <property type="entry name" value="For/NO2_transpt"/>
</dbReference>
<feature type="transmembrane region" description="Helical" evidence="6">
    <location>
        <begin position="187"/>
        <end position="205"/>
    </location>
</feature>
<keyword evidence="4 6" id="KW-0472">Membrane</keyword>
<dbReference type="InterPro" id="IPR024002">
    <property type="entry name" value="For/NO2_transpt_CS"/>
</dbReference>
<keyword evidence="2 6" id="KW-0812">Transmembrane</keyword>
<dbReference type="AlphaFoldDB" id="Q5WJL7"/>
<keyword evidence="8" id="KW-1185">Reference proteome</keyword>
<organism evidence="7 8">
    <name type="scientific">Shouchella clausii (strain KSM-K16)</name>
    <name type="common">Alkalihalobacillus clausii</name>
    <dbReference type="NCBI Taxonomy" id="66692"/>
    <lineage>
        <taxon>Bacteria</taxon>
        <taxon>Bacillati</taxon>
        <taxon>Bacillota</taxon>
        <taxon>Bacilli</taxon>
        <taxon>Bacillales</taxon>
        <taxon>Bacillaceae</taxon>
        <taxon>Shouchella</taxon>
    </lineage>
</organism>
<reference evidence="7 8" key="1">
    <citation type="journal article" date="1994" name="J. Ferment. Bioeng.">
        <title>Molecular cloning and nucleotide sequence of the gene for an alkaline protease from the alkalophilic Bacillus sp. KSM-K16.</title>
        <authorList>
            <person name="Hakamada Y."/>
            <person name="Kobayashi T."/>
            <person name="Hitomi J."/>
            <person name="Kawai S."/>
            <person name="Ito S."/>
        </authorList>
    </citation>
    <scope>NUCLEOTIDE SEQUENCE [LARGE SCALE GENOMIC DNA]</scope>
    <source>
        <strain evidence="7 8">KSM-K16</strain>
    </source>
</reference>
<dbReference type="HOGENOM" id="CLU_036896_2_1_9"/>
<feature type="transmembrane region" description="Helical" evidence="6">
    <location>
        <begin position="33"/>
        <end position="53"/>
    </location>
</feature>
<feature type="transmembrane region" description="Helical" evidence="6">
    <location>
        <begin position="113"/>
        <end position="141"/>
    </location>
</feature>
<evidence type="ECO:0000256" key="3">
    <source>
        <dbReference type="ARBA" id="ARBA00022989"/>
    </source>
</evidence>
<comment type="subcellular location">
    <subcellularLocation>
        <location evidence="1">Membrane</location>
        <topology evidence="1">Multi-pass membrane protein</topology>
    </subcellularLocation>
</comment>
<reference evidence="7 8" key="5">
    <citation type="journal article" date="2007" name="Extremophiles">
        <title>Intragenomic diversity of the V1 regions of 16S rRNA genes in high-alkaline protease-producing Bacillus clausii spp.</title>
        <authorList>
            <person name="Kageyama Y."/>
            <person name="Takaki Y."/>
            <person name="Shimamura S."/>
            <person name="Nishi S."/>
            <person name="Nogi Y."/>
            <person name="Uchimura K."/>
            <person name="Kobayashi T."/>
            <person name="Hitomi J."/>
            <person name="Ozaki K."/>
            <person name="Kawai S."/>
            <person name="Ito S."/>
            <person name="Horikoshi K."/>
        </authorList>
    </citation>
    <scope>NUCLEOTIDE SEQUENCE [LARGE SCALE GENOMIC DNA]</scope>
    <source>
        <strain evidence="7 8">KSM-K16</strain>
    </source>
</reference>
<dbReference type="Proteomes" id="UP000001168">
    <property type="component" value="Chromosome"/>
</dbReference>
<dbReference type="GO" id="GO:0005886">
    <property type="term" value="C:plasma membrane"/>
    <property type="evidence" value="ECO:0007669"/>
    <property type="project" value="TreeGrafter"/>
</dbReference>
<accession>Q5WJL7</accession>
<dbReference type="EMBL" id="AP006627">
    <property type="protein sequence ID" value="BAD63438.1"/>
    <property type="molecule type" value="Genomic_DNA"/>
</dbReference>
<evidence type="ECO:0000256" key="2">
    <source>
        <dbReference type="ARBA" id="ARBA00022692"/>
    </source>
</evidence>
<gene>
    <name evidence="7" type="ordered locus">ABC0899</name>
</gene>
<dbReference type="KEGG" id="bcl:ABC0899"/>
<name>Q5WJL7_SHOC1</name>
<evidence type="ECO:0000313" key="8">
    <source>
        <dbReference type="Proteomes" id="UP000001168"/>
    </source>
</evidence>
<feature type="transmembrane region" description="Helical" evidence="6">
    <location>
        <begin position="162"/>
        <end position="181"/>
    </location>
</feature>
<dbReference type="PROSITE" id="PS01006">
    <property type="entry name" value="FORMATE_NITRITE_TP_2"/>
    <property type="match status" value="1"/>
</dbReference>
<reference evidence="8" key="4">
    <citation type="submission" date="2003-10" db="EMBL/GenBank/DDBJ databases">
        <title>The complete genome sequence of the alkaliphilic Bacillus clausii KSM-K16.</title>
        <authorList>
            <person name="Takaki Y."/>
            <person name="Kageyama Y."/>
            <person name="Shimamura S."/>
            <person name="Suzuki H."/>
            <person name="Nishi S."/>
            <person name="Hatada Y."/>
            <person name="Kawai S."/>
            <person name="Ito S."/>
            <person name="Horikoshi K."/>
        </authorList>
    </citation>
    <scope>NUCLEOTIDE SEQUENCE [LARGE SCALE GENOMIC DNA]</scope>
    <source>
        <strain evidence="8">KSM-K16</strain>
    </source>
</reference>